<proteinExistence type="predicted"/>
<reference evidence="3" key="1">
    <citation type="submission" date="2020-05" db="EMBL/GenBank/DDBJ databases">
        <authorList>
            <person name="Chiriac C."/>
            <person name="Salcher M."/>
            <person name="Ghai R."/>
            <person name="Kavagutti S V."/>
        </authorList>
    </citation>
    <scope>NUCLEOTIDE SEQUENCE</scope>
</reference>
<evidence type="ECO:0000256" key="1">
    <source>
        <dbReference type="ARBA" id="ARBA00022723"/>
    </source>
</evidence>
<dbReference type="GO" id="GO:0016788">
    <property type="term" value="F:hydrolase activity, acting on ester bonds"/>
    <property type="evidence" value="ECO:0007669"/>
    <property type="project" value="InterPro"/>
</dbReference>
<gene>
    <name evidence="5" type="ORF">UFOPK2648_00844</name>
    <name evidence="6" type="ORF">UFOPK2824_00476</name>
    <name evidence="7" type="ORF">UFOPK3037_00773</name>
    <name evidence="8" type="ORF">UFOPK3278_00988</name>
    <name evidence="3" type="ORF">UFOPK3406_00725</name>
    <name evidence="4" type="ORF">UFOPK3925_00954</name>
    <name evidence="9" type="ORF">UFOPK4097_01143</name>
</gene>
<dbReference type="PIRSF" id="PIRSF005902">
    <property type="entry name" value="DNase_TatD"/>
    <property type="match status" value="1"/>
</dbReference>
<dbReference type="EMBL" id="CAESAI010000014">
    <property type="protein sequence ID" value="CAB4337755.1"/>
    <property type="molecule type" value="Genomic_DNA"/>
</dbReference>
<dbReference type="PANTHER" id="PTHR46124:SF2">
    <property type="entry name" value="D-AMINOACYL-TRNA DEACYLASE"/>
    <property type="match status" value="1"/>
</dbReference>
<organism evidence="3">
    <name type="scientific">freshwater metagenome</name>
    <dbReference type="NCBI Taxonomy" id="449393"/>
    <lineage>
        <taxon>unclassified sequences</taxon>
        <taxon>metagenomes</taxon>
        <taxon>ecological metagenomes</taxon>
    </lineage>
</organism>
<protein>
    <submittedName>
        <fullName evidence="3">Unannotated protein</fullName>
    </submittedName>
</protein>
<evidence type="ECO:0000256" key="2">
    <source>
        <dbReference type="ARBA" id="ARBA00022801"/>
    </source>
</evidence>
<dbReference type="InterPro" id="IPR015991">
    <property type="entry name" value="TatD/YcfH-like"/>
</dbReference>
<dbReference type="EMBL" id="CAEZYC010000043">
    <property type="protein sequence ID" value="CAB4710137.1"/>
    <property type="molecule type" value="Genomic_DNA"/>
</dbReference>
<accession>A0A6J5Z532</accession>
<dbReference type="InterPro" id="IPR032466">
    <property type="entry name" value="Metal_Hydrolase"/>
</dbReference>
<dbReference type="InterPro" id="IPR018228">
    <property type="entry name" value="DNase_TatD-rel_CS"/>
</dbReference>
<dbReference type="GO" id="GO:0005829">
    <property type="term" value="C:cytosol"/>
    <property type="evidence" value="ECO:0007669"/>
    <property type="project" value="TreeGrafter"/>
</dbReference>
<dbReference type="PROSITE" id="PS01091">
    <property type="entry name" value="TATD_3"/>
    <property type="match status" value="1"/>
</dbReference>
<dbReference type="AlphaFoldDB" id="A0A6J5Z532"/>
<dbReference type="CDD" id="cd01310">
    <property type="entry name" value="TatD_DNAse"/>
    <property type="match status" value="1"/>
</dbReference>
<dbReference type="FunFam" id="3.20.20.140:FF:000005">
    <property type="entry name" value="TatD family hydrolase"/>
    <property type="match status" value="1"/>
</dbReference>
<dbReference type="SUPFAM" id="SSF51556">
    <property type="entry name" value="Metallo-dependent hydrolases"/>
    <property type="match status" value="1"/>
</dbReference>
<name>A0A6J5Z532_9ZZZZ</name>
<sequence>MKSALTLVSPVVDTHCHMDVAFDDDFELPDVTQAMASARAVNVTKVIQVGCDLTSSRWAAQVALEHPDIWATVALHPNAAAHDSDLESSLTTIAELAQLPQVRGLGETGLDYYRTEKAQAAAQHVSFKAHIDIAREVGKPVIIHDRDAHDDVIEMLQTHGAPETVVFHCFSGDAQMAKICADAGWYMSIPGVVTFKNAQQLRDAVLEIPDHLLLVETDSPFLTPSPNRGQANTSANIPWTVRAICEVRGQSEQEICELLFSNAARVFGPF</sequence>
<dbReference type="EMBL" id="CAESAD010000006">
    <property type="protein sequence ID" value="CAB4340674.1"/>
    <property type="molecule type" value="Genomic_DNA"/>
</dbReference>
<dbReference type="PROSITE" id="PS01137">
    <property type="entry name" value="TATD_1"/>
    <property type="match status" value="1"/>
</dbReference>
<dbReference type="Gene3D" id="3.20.20.140">
    <property type="entry name" value="Metal-dependent hydrolases"/>
    <property type="match status" value="1"/>
</dbReference>
<evidence type="ECO:0000313" key="9">
    <source>
        <dbReference type="EMBL" id="CAB5024642.1"/>
    </source>
</evidence>
<dbReference type="EMBL" id="CAFBIX010000042">
    <property type="protein sequence ID" value="CAB4849257.1"/>
    <property type="molecule type" value="Genomic_DNA"/>
</dbReference>
<evidence type="ECO:0000313" key="7">
    <source>
        <dbReference type="EMBL" id="CAB4803129.1"/>
    </source>
</evidence>
<evidence type="ECO:0000313" key="8">
    <source>
        <dbReference type="EMBL" id="CAB4849257.1"/>
    </source>
</evidence>
<dbReference type="EMBL" id="CAEZZD010000054">
    <property type="protein sequence ID" value="CAB4746633.1"/>
    <property type="molecule type" value="Genomic_DNA"/>
</dbReference>
<keyword evidence="1" id="KW-0479">Metal-binding</keyword>
<dbReference type="EMBL" id="CAFAAO010000008">
    <property type="protein sequence ID" value="CAB4803129.1"/>
    <property type="molecule type" value="Genomic_DNA"/>
</dbReference>
<evidence type="ECO:0000313" key="3">
    <source>
        <dbReference type="EMBL" id="CAB4337755.1"/>
    </source>
</evidence>
<dbReference type="Pfam" id="PF01026">
    <property type="entry name" value="TatD_DNase"/>
    <property type="match status" value="1"/>
</dbReference>
<evidence type="ECO:0000313" key="6">
    <source>
        <dbReference type="EMBL" id="CAB4746633.1"/>
    </source>
</evidence>
<dbReference type="PROSITE" id="PS01090">
    <property type="entry name" value="TATD_2"/>
    <property type="match status" value="1"/>
</dbReference>
<evidence type="ECO:0000313" key="5">
    <source>
        <dbReference type="EMBL" id="CAB4710137.1"/>
    </source>
</evidence>
<dbReference type="GO" id="GO:0046872">
    <property type="term" value="F:metal ion binding"/>
    <property type="evidence" value="ECO:0007669"/>
    <property type="project" value="UniProtKB-KW"/>
</dbReference>
<dbReference type="InterPro" id="IPR001130">
    <property type="entry name" value="TatD-like"/>
</dbReference>
<keyword evidence="2" id="KW-0378">Hydrolase</keyword>
<dbReference type="NCBIfam" id="TIGR00010">
    <property type="entry name" value="YchF/TatD family DNA exonuclease"/>
    <property type="match status" value="1"/>
</dbReference>
<dbReference type="GO" id="GO:0004536">
    <property type="term" value="F:DNA nuclease activity"/>
    <property type="evidence" value="ECO:0007669"/>
    <property type="project" value="InterPro"/>
</dbReference>
<evidence type="ECO:0000313" key="4">
    <source>
        <dbReference type="EMBL" id="CAB4340674.1"/>
    </source>
</evidence>
<dbReference type="EMBL" id="CAFBPK010000019">
    <property type="protein sequence ID" value="CAB5024642.1"/>
    <property type="molecule type" value="Genomic_DNA"/>
</dbReference>
<dbReference type="PANTHER" id="PTHR46124">
    <property type="entry name" value="D-AMINOACYL-TRNA DEACYLASE"/>
    <property type="match status" value="1"/>
</dbReference>